<name>A0A3N0V8R6_9GAMM</name>
<dbReference type="Proteomes" id="UP000282106">
    <property type="component" value="Unassembled WGS sequence"/>
</dbReference>
<dbReference type="AlphaFoldDB" id="A0A3N0V8R6"/>
<keyword evidence="2" id="KW-1185">Reference proteome</keyword>
<accession>A0A3N0V8R6</accession>
<dbReference type="RefSeq" id="WP_123212141.1">
    <property type="nucleotide sequence ID" value="NZ_RJVO01000005.1"/>
</dbReference>
<gene>
    <name evidence="1" type="ORF">ED208_11965</name>
</gene>
<protein>
    <submittedName>
        <fullName evidence="1">Uncharacterized protein</fullName>
    </submittedName>
</protein>
<sequence>MTQSKEPMSWFTKQELSISFLRIEEVRTSGILTSDGVKSPLFKSAITELLIYINDMLQKADAMGLRITLADHLPAWTSVPDVTELVARCRDAACHVSAGQEFFERNKFSFALVVGLVPEAVKIDGTLRGSDFEDDIALFFGGYRLYLRRNLLDAYTLAVRALQSLVNPEPTEASTLS</sequence>
<dbReference type="InParanoid" id="A0A3N0V8R6"/>
<reference evidence="1 2" key="1">
    <citation type="submission" date="2018-10" db="EMBL/GenBank/DDBJ databases">
        <authorList>
            <person name="Chen W.-M."/>
        </authorList>
    </citation>
    <scope>NUCLEOTIDE SEQUENCE [LARGE SCALE GENOMIC DNA]</scope>
    <source>
        <strain evidence="1 2">THS-13</strain>
    </source>
</reference>
<comment type="caution">
    <text evidence="1">The sequence shown here is derived from an EMBL/GenBank/DDBJ whole genome shotgun (WGS) entry which is preliminary data.</text>
</comment>
<proteinExistence type="predicted"/>
<dbReference type="EMBL" id="RJVO01000005">
    <property type="protein sequence ID" value="ROH89119.1"/>
    <property type="molecule type" value="Genomic_DNA"/>
</dbReference>
<organism evidence="1 2">
    <name type="scientific">Stagnimonas aquatica</name>
    <dbReference type="NCBI Taxonomy" id="2689987"/>
    <lineage>
        <taxon>Bacteria</taxon>
        <taxon>Pseudomonadati</taxon>
        <taxon>Pseudomonadota</taxon>
        <taxon>Gammaproteobacteria</taxon>
        <taxon>Nevskiales</taxon>
        <taxon>Nevskiaceae</taxon>
        <taxon>Stagnimonas</taxon>
    </lineage>
</organism>
<evidence type="ECO:0000313" key="2">
    <source>
        <dbReference type="Proteomes" id="UP000282106"/>
    </source>
</evidence>
<evidence type="ECO:0000313" key="1">
    <source>
        <dbReference type="EMBL" id="ROH89119.1"/>
    </source>
</evidence>